<dbReference type="Proteomes" id="UP000676409">
    <property type="component" value="Chromosome"/>
</dbReference>
<dbReference type="PROSITE" id="PS50943">
    <property type="entry name" value="HTH_CROC1"/>
    <property type="match status" value="1"/>
</dbReference>
<dbReference type="CDD" id="cd00093">
    <property type="entry name" value="HTH_XRE"/>
    <property type="match status" value="1"/>
</dbReference>
<dbReference type="AlphaFoldDB" id="A0A975G423"/>
<dbReference type="EMBL" id="CP073078">
    <property type="protein sequence ID" value="QUD90755.1"/>
    <property type="molecule type" value="Genomic_DNA"/>
</dbReference>
<evidence type="ECO:0000313" key="3">
    <source>
        <dbReference type="Proteomes" id="UP000676409"/>
    </source>
</evidence>
<dbReference type="SUPFAM" id="SSF47413">
    <property type="entry name" value="lambda repressor-like DNA-binding domains"/>
    <property type="match status" value="1"/>
</dbReference>
<feature type="domain" description="HTH cro/C1-type" evidence="1">
    <location>
        <begin position="22"/>
        <end position="75"/>
    </location>
</feature>
<organism evidence="2 3">
    <name type="scientific">Phenylobacterium montanum</name>
    <dbReference type="NCBI Taxonomy" id="2823693"/>
    <lineage>
        <taxon>Bacteria</taxon>
        <taxon>Pseudomonadati</taxon>
        <taxon>Pseudomonadota</taxon>
        <taxon>Alphaproteobacteria</taxon>
        <taxon>Caulobacterales</taxon>
        <taxon>Caulobacteraceae</taxon>
        <taxon>Phenylobacterium</taxon>
    </lineage>
</organism>
<evidence type="ECO:0000313" key="2">
    <source>
        <dbReference type="EMBL" id="QUD90755.1"/>
    </source>
</evidence>
<dbReference type="GO" id="GO:0003677">
    <property type="term" value="F:DNA binding"/>
    <property type="evidence" value="ECO:0007669"/>
    <property type="project" value="InterPro"/>
</dbReference>
<dbReference type="Pfam" id="PF13560">
    <property type="entry name" value="HTH_31"/>
    <property type="match status" value="1"/>
</dbReference>
<name>A0A975G423_9CAUL</name>
<gene>
    <name evidence="2" type="ORF">KCG34_11470</name>
</gene>
<sequence length="110" mass="11815">MPTPHHPPLAVRRALRKLGGDIKDARKRRGLTAEIVAERAFTTRPTLQKIEAGEEGVAIGIYASVLNALGLLDHLGQIADPSLDLVGQQLAAGALPIRVRRRSLRPGSKS</sequence>
<accession>A0A975G423</accession>
<dbReference type="Gene3D" id="1.10.260.40">
    <property type="entry name" value="lambda repressor-like DNA-binding domains"/>
    <property type="match status" value="1"/>
</dbReference>
<proteinExistence type="predicted"/>
<evidence type="ECO:0000259" key="1">
    <source>
        <dbReference type="PROSITE" id="PS50943"/>
    </source>
</evidence>
<dbReference type="InterPro" id="IPR001387">
    <property type="entry name" value="Cro/C1-type_HTH"/>
</dbReference>
<protein>
    <submittedName>
        <fullName evidence="2">Helix-turn-helix transcriptional regulator</fullName>
    </submittedName>
</protein>
<dbReference type="KEGG" id="caul:KCG34_11470"/>
<reference evidence="2" key="1">
    <citation type="submission" date="2021-04" db="EMBL/GenBank/DDBJ databases">
        <title>The complete genome sequence of Caulobacter sp. S6.</title>
        <authorList>
            <person name="Tang Y."/>
            <person name="Ouyang W."/>
            <person name="Liu Q."/>
            <person name="Huang B."/>
            <person name="Guo Z."/>
            <person name="Lei P."/>
        </authorList>
    </citation>
    <scope>NUCLEOTIDE SEQUENCE</scope>
    <source>
        <strain evidence="2">S6</strain>
    </source>
</reference>
<dbReference type="InterPro" id="IPR010982">
    <property type="entry name" value="Lambda_DNA-bd_dom_sf"/>
</dbReference>
<keyword evidence="3" id="KW-1185">Reference proteome</keyword>